<dbReference type="EMBL" id="VHSG01000044">
    <property type="protein sequence ID" value="TQV66153.1"/>
    <property type="molecule type" value="Genomic_DNA"/>
</dbReference>
<dbReference type="SUPFAM" id="SSF47413">
    <property type="entry name" value="lambda repressor-like DNA-binding domains"/>
    <property type="match status" value="1"/>
</dbReference>
<dbReference type="AlphaFoldDB" id="A0A545SMG7"/>
<evidence type="ECO:0000259" key="4">
    <source>
        <dbReference type="PROSITE" id="PS50943"/>
    </source>
</evidence>
<protein>
    <submittedName>
        <fullName evidence="5">Helix-turn-helix transcriptional regulator</fullName>
    </submittedName>
</protein>
<evidence type="ECO:0000256" key="1">
    <source>
        <dbReference type="ARBA" id="ARBA00023015"/>
    </source>
</evidence>
<dbReference type="PROSITE" id="PS50943">
    <property type="entry name" value="HTH_CROC1"/>
    <property type="match status" value="1"/>
</dbReference>
<evidence type="ECO:0000256" key="2">
    <source>
        <dbReference type="ARBA" id="ARBA00023125"/>
    </source>
</evidence>
<feature type="domain" description="HTH cro/C1-type" evidence="4">
    <location>
        <begin position="14"/>
        <end position="68"/>
    </location>
</feature>
<evidence type="ECO:0000313" key="6">
    <source>
        <dbReference type="Proteomes" id="UP000319732"/>
    </source>
</evidence>
<evidence type="ECO:0000256" key="3">
    <source>
        <dbReference type="ARBA" id="ARBA00023163"/>
    </source>
</evidence>
<keyword evidence="1" id="KW-0805">Transcription regulation</keyword>
<gene>
    <name evidence="5" type="ORF">FKG94_27595</name>
</gene>
<dbReference type="Pfam" id="PF01381">
    <property type="entry name" value="HTH_3"/>
    <property type="match status" value="1"/>
</dbReference>
<dbReference type="OrthoDB" id="9800901at2"/>
<dbReference type="PANTHER" id="PTHR46797:SF23">
    <property type="entry name" value="HTH-TYPE TRANSCRIPTIONAL REGULATOR SUTR"/>
    <property type="match status" value="1"/>
</dbReference>
<name>A0A545SMG7_9GAMM</name>
<accession>A0A545SMG7</accession>
<dbReference type="InterPro" id="IPR050807">
    <property type="entry name" value="TransReg_Diox_bact_type"/>
</dbReference>
<proteinExistence type="predicted"/>
<dbReference type="InterPro" id="IPR010982">
    <property type="entry name" value="Lambda_DNA-bd_dom_sf"/>
</dbReference>
<keyword evidence="6" id="KW-1185">Reference proteome</keyword>
<dbReference type="SMART" id="SM00530">
    <property type="entry name" value="HTH_XRE"/>
    <property type="match status" value="1"/>
</dbReference>
<reference evidence="5 6" key="1">
    <citation type="submission" date="2019-06" db="EMBL/GenBank/DDBJ databases">
        <title>Whole genome sequence for Cellvibrionaceae sp. R142.</title>
        <authorList>
            <person name="Wang G."/>
        </authorList>
    </citation>
    <scope>NUCLEOTIDE SEQUENCE [LARGE SCALE GENOMIC DNA]</scope>
    <source>
        <strain evidence="5 6">R142</strain>
    </source>
</reference>
<keyword evidence="3" id="KW-0804">Transcription</keyword>
<dbReference type="GO" id="GO:0003677">
    <property type="term" value="F:DNA binding"/>
    <property type="evidence" value="ECO:0007669"/>
    <property type="project" value="UniProtKB-KW"/>
</dbReference>
<dbReference type="GO" id="GO:0003700">
    <property type="term" value="F:DNA-binding transcription factor activity"/>
    <property type="evidence" value="ECO:0007669"/>
    <property type="project" value="TreeGrafter"/>
</dbReference>
<keyword evidence="2" id="KW-0238">DNA-binding</keyword>
<dbReference type="Gene3D" id="1.10.260.40">
    <property type="entry name" value="lambda repressor-like DNA-binding domains"/>
    <property type="match status" value="1"/>
</dbReference>
<sequence length="87" mass="9860">MPKHLDCLKFGQMVRELREKKGFSQEVFADQAGVHRTYMGGIERGERNPTLTTIWKIARALNISPAAFFELTDHAKDLKSLANLEGE</sequence>
<dbReference type="InterPro" id="IPR001387">
    <property type="entry name" value="Cro/C1-type_HTH"/>
</dbReference>
<dbReference type="PANTHER" id="PTHR46797">
    <property type="entry name" value="HTH-TYPE TRANSCRIPTIONAL REGULATOR"/>
    <property type="match status" value="1"/>
</dbReference>
<organism evidence="5 6">
    <name type="scientific">Exilibacterium tricleocarpae</name>
    <dbReference type="NCBI Taxonomy" id="2591008"/>
    <lineage>
        <taxon>Bacteria</taxon>
        <taxon>Pseudomonadati</taxon>
        <taxon>Pseudomonadota</taxon>
        <taxon>Gammaproteobacteria</taxon>
        <taxon>Cellvibrionales</taxon>
        <taxon>Cellvibrionaceae</taxon>
        <taxon>Exilibacterium</taxon>
    </lineage>
</organism>
<dbReference type="CDD" id="cd00093">
    <property type="entry name" value="HTH_XRE"/>
    <property type="match status" value="1"/>
</dbReference>
<dbReference type="GO" id="GO:0005829">
    <property type="term" value="C:cytosol"/>
    <property type="evidence" value="ECO:0007669"/>
    <property type="project" value="TreeGrafter"/>
</dbReference>
<comment type="caution">
    <text evidence="5">The sequence shown here is derived from an EMBL/GenBank/DDBJ whole genome shotgun (WGS) entry which is preliminary data.</text>
</comment>
<evidence type="ECO:0000313" key="5">
    <source>
        <dbReference type="EMBL" id="TQV66153.1"/>
    </source>
</evidence>
<dbReference type="Proteomes" id="UP000319732">
    <property type="component" value="Unassembled WGS sequence"/>
</dbReference>